<dbReference type="Gene3D" id="3.40.50.10800">
    <property type="entry name" value="NadA-like"/>
    <property type="match status" value="2"/>
</dbReference>
<evidence type="ECO:0000256" key="6">
    <source>
        <dbReference type="ARBA" id="ARBA00022679"/>
    </source>
</evidence>
<protein>
    <recommendedName>
        <fullName evidence="3">quinolinate synthase</fullName>
        <ecNumber evidence="3">2.5.1.72</ecNumber>
    </recommendedName>
</protein>
<evidence type="ECO:0000256" key="9">
    <source>
        <dbReference type="ARBA" id="ARBA00023014"/>
    </source>
</evidence>
<accession>A0A3M7L373</accession>
<evidence type="ECO:0000256" key="5">
    <source>
        <dbReference type="ARBA" id="ARBA00022642"/>
    </source>
</evidence>
<sequence>RLPRPHRGRVAVQAAPLQATVAAPRPGFADLMAAFEAAPNDRARSALLLDVARRVSPLDAADRTDANRVLGCTAQVWLASSVEPGTGALRLRAGADSALHAGLANVVLSALDGLAPEAVLAFDASALAALGARWGSLTASRTNGLAALLGAARAAASRALGHPAFPSLLVSARGVAARGAYAEAQAAYLDPAPEAVQALADALAASRVGVVAHFYMDPEVQGNVRAMLDEAGHQDVRVLRMDAGAIGCSLAEAAEGAAYSAFLARAAAHPSPALHVVYINTSLRTKARAQAAVPTLTCTSSNVVASVLGAFAAVPGVHVWYGPDAYMGRNVRALLAVLAAGPDEAVRAVHAQHSARSVADALPRFHSFQDGMCVVHHMFGAGVCQRVAADYGDAYLAAHFEVPGEMFELALAASRRGAGVVGSTSNILDFIVAKVREEAAAAEPRPKLQFVLGTETGMVTAIVRAVRAELERLPGLGELQVEIVFPVSPDAITTPEQERGAGSASLTLPGGVSLIPGPAGGEGCSSSGGCASCPYMKMNTLSALLDVCSALRDPAREAQLARHEPVPYTEKVAGRSVASLGCETILHMRDFQKEGRLSERLVADVLARKRRA</sequence>
<dbReference type="FunFam" id="3.40.50.10800:FF:000006">
    <property type="entry name" value="Quinolinate synthase, chloroplastic"/>
    <property type="match status" value="1"/>
</dbReference>
<evidence type="ECO:0000256" key="1">
    <source>
        <dbReference type="ARBA" id="ARBA00001966"/>
    </source>
</evidence>
<gene>
    <name evidence="11" type="ORF">APUTEX25_002269</name>
</gene>
<evidence type="ECO:0000256" key="3">
    <source>
        <dbReference type="ARBA" id="ARBA00012669"/>
    </source>
</evidence>
<reference evidence="12" key="1">
    <citation type="journal article" date="2018" name="Algal Res.">
        <title>Characterization of plant carbon substrate utilization by Auxenochlorella protothecoides.</title>
        <authorList>
            <person name="Vogler B.W."/>
            <person name="Starkenburg S.R."/>
            <person name="Sudasinghe N."/>
            <person name="Schambach J.Y."/>
            <person name="Rollin J.A."/>
            <person name="Pattathil S."/>
            <person name="Barry A.N."/>
        </authorList>
    </citation>
    <scope>NUCLEOTIDE SEQUENCE [LARGE SCALE GENOMIC DNA]</scope>
    <source>
        <strain evidence="12">UTEX 25</strain>
    </source>
</reference>
<evidence type="ECO:0000256" key="4">
    <source>
        <dbReference type="ARBA" id="ARBA00022485"/>
    </source>
</evidence>
<comment type="cofactor">
    <cofactor evidence="1">
        <name>[4Fe-4S] cluster</name>
        <dbReference type="ChEBI" id="CHEBI:49883"/>
    </cofactor>
</comment>
<dbReference type="GO" id="GO:0051539">
    <property type="term" value="F:4 iron, 4 sulfur cluster binding"/>
    <property type="evidence" value="ECO:0007669"/>
    <property type="project" value="UniProtKB-KW"/>
</dbReference>
<keyword evidence="5" id="KW-0662">Pyridine nucleotide biosynthesis</keyword>
<dbReference type="PANTHER" id="PTHR30573:SF0">
    <property type="entry name" value="QUINOLINATE SYNTHASE, CHLOROPLASTIC"/>
    <property type="match status" value="1"/>
</dbReference>
<keyword evidence="6" id="KW-0808">Transferase</keyword>
<dbReference type="InterPro" id="IPR036094">
    <property type="entry name" value="NadA_sf"/>
</dbReference>
<keyword evidence="4" id="KW-0004">4Fe-4S</keyword>
<evidence type="ECO:0000313" key="12">
    <source>
        <dbReference type="Proteomes" id="UP000279271"/>
    </source>
</evidence>
<keyword evidence="8" id="KW-0408">Iron</keyword>
<keyword evidence="9" id="KW-0411">Iron-sulfur</keyword>
<organism evidence="11 12">
    <name type="scientific">Auxenochlorella protothecoides</name>
    <name type="common">Green microalga</name>
    <name type="synonym">Chlorella protothecoides</name>
    <dbReference type="NCBI Taxonomy" id="3075"/>
    <lineage>
        <taxon>Eukaryota</taxon>
        <taxon>Viridiplantae</taxon>
        <taxon>Chlorophyta</taxon>
        <taxon>core chlorophytes</taxon>
        <taxon>Trebouxiophyceae</taxon>
        <taxon>Chlorellales</taxon>
        <taxon>Chlorellaceae</taxon>
        <taxon>Auxenochlorella</taxon>
    </lineage>
</organism>
<dbReference type="InterPro" id="IPR003808">
    <property type="entry name" value="Fe-S_metab-assoc_dom"/>
</dbReference>
<feature type="domain" description="Fe-S metabolism associated" evidence="10">
    <location>
        <begin position="33"/>
        <end position="151"/>
    </location>
</feature>
<dbReference type="SUPFAM" id="SSF142754">
    <property type="entry name" value="NadA-like"/>
    <property type="match status" value="1"/>
</dbReference>
<dbReference type="Gene3D" id="3.90.1010.10">
    <property type="match status" value="1"/>
</dbReference>
<evidence type="ECO:0000256" key="2">
    <source>
        <dbReference type="ARBA" id="ARBA00005065"/>
    </source>
</evidence>
<feature type="non-terminal residue" evidence="11">
    <location>
        <position position="1"/>
    </location>
</feature>
<dbReference type="SUPFAM" id="SSF82649">
    <property type="entry name" value="SufE/NifU"/>
    <property type="match status" value="1"/>
</dbReference>
<dbReference type="Pfam" id="PF02445">
    <property type="entry name" value="NadA"/>
    <property type="match status" value="1"/>
</dbReference>
<dbReference type="UniPathway" id="UPA00253">
    <property type="reaction ID" value="UER00327"/>
</dbReference>
<dbReference type="AlphaFoldDB" id="A0A3M7L373"/>
<evidence type="ECO:0000256" key="7">
    <source>
        <dbReference type="ARBA" id="ARBA00022723"/>
    </source>
</evidence>
<dbReference type="InterPro" id="IPR003473">
    <property type="entry name" value="NadA"/>
</dbReference>
<dbReference type="Proteomes" id="UP000279271">
    <property type="component" value="Unassembled WGS sequence"/>
</dbReference>
<dbReference type="GO" id="GO:0008987">
    <property type="term" value="F:quinolinate synthetase A activity"/>
    <property type="evidence" value="ECO:0007669"/>
    <property type="project" value="InterPro"/>
</dbReference>
<comment type="caution">
    <text evidence="11">The sequence shown here is derived from an EMBL/GenBank/DDBJ whole genome shotgun (WGS) entry which is preliminary data.</text>
</comment>
<dbReference type="EC" id="2.5.1.72" evidence="3"/>
<dbReference type="GO" id="GO:0034628">
    <property type="term" value="P:'de novo' NAD+ biosynthetic process from L-aspartate"/>
    <property type="evidence" value="ECO:0007669"/>
    <property type="project" value="TreeGrafter"/>
</dbReference>
<name>A0A3M7L373_AUXPR</name>
<evidence type="ECO:0000313" key="11">
    <source>
        <dbReference type="EMBL" id="RMZ57037.1"/>
    </source>
</evidence>
<dbReference type="PANTHER" id="PTHR30573">
    <property type="entry name" value="QUINOLINATE SYNTHETASE A"/>
    <property type="match status" value="1"/>
</dbReference>
<dbReference type="GO" id="GO:0046872">
    <property type="term" value="F:metal ion binding"/>
    <property type="evidence" value="ECO:0007669"/>
    <property type="project" value="UniProtKB-KW"/>
</dbReference>
<dbReference type="EMBL" id="QOKY01000130">
    <property type="protein sequence ID" value="RMZ57037.1"/>
    <property type="molecule type" value="Genomic_DNA"/>
</dbReference>
<evidence type="ECO:0000259" key="10">
    <source>
        <dbReference type="Pfam" id="PF02657"/>
    </source>
</evidence>
<proteinExistence type="predicted"/>
<comment type="pathway">
    <text evidence="2">Cofactor biosynthesis; NAD(+) biosynthesis; quinolinate from iminoaspartate: step 1/1.</text>
</comment>
<evidence type="ECO:0000256" key="8">
    <source>
        <dbReference type="ARBA" id="ARBA00023004"/>
    </source>
</evidence>
<keyword evidence="7" id="KW-0479">Metal-binding</keyword>
<dbReference type="Pfam" id="PF02657">
    <property type="entry name" value="SufE"/>
    <property type="match status" value="1"/>
</dbReference>